<reference evidence="1 2" key="1">
    <citation type="submission" date="2017-10" db="EMBL/GenBank/DDBJ databases">
        <title>Complete genome sequence of Paracoccus yeei TT13 isolated from human skin.</title>
        <authorList>
            <person name="Lee K."/>
            <person name="Lim J.Y."/>
            <person name="Hwang I."/>
        </authorList>
    </citation>
    <scope>NUCLEOTIDE SEQUENCE [LARGE SCALE GENOMIC DNA]</scope>
    <source>
        <strain evidence="1 2">TT13</strain>
    </source>
</reference>
<proteinExistence type="predicted"/>
<dbReference type="OrthoDB" id="7779260at2"/>
<evidence type="ECO:0000313" key="2">
    <source>
        <dbReference type="Proteomes" id="UP000229314"/>
    </source>
</evidence>
<dbReference type="Proteomes" id="UP000229314">
    <property type="component" value="Chromosome"/>
</dbReference>
<gene>
    <name evidence="1" type="ORF">PYTT13_03825</name>
</gene>
<name>A0A1V0GRH1_9RHOB</name>
<dbReference type="eggNOG" id="ENOG502ZNM6">
    <property type="taxonomic scope" value="Bacteria"/>
</dbReference>
<protein>
    <submittedName>
        <fullName evidence="1">Uncharacterized protein</fullName>
    </submittedName>
</protein>
<dbReference type="RefSeq" id="WP_051578202.1">
    <property type="nucleotide sequence ID" value="NZ_CAJGAB010000021.1"/>
</dbReference>
<organism evidence="1 2">
    <name type="scientific">Paracoccus yeei</name>
    <dbReference type="NCBI Taxonomy" id="147645"/>
    <lineage>
        <taxon>Bacteria</taxon>
        <taxon>Pseudomonadati</taxon>
        <taxon>Pseudomonadota</taxon>
        <taxon>Alphaproteobacteria</taxon>
        <taxon>Rhodobacterales</taxon>
        <taxon>Paracoccaceae</taxon>
        <taxon>Paracoccus</taxon>
    </lineage>
</organism>
<dbReference type="EMBL" id="CP024422">
    <property type="protein sequence ID" value="ATQ55019.1"/>
    <property type="molecule type" value="Genomic_DNA"/>
</dbReference>
<evidence type="ECO:0000313" key="1">
    <source>
        <dbReference type="EMBL" id="ATQ55019.1"/>
    </source>
</evidence>
<dbReference type="AlphaFoldDB" id="A0A1V0GRH1"/>
<dbReference type="GeneID" id="78896803"/>
<accession>A0A1V0GRH1</accession>
<sequence length="124" mass="13496">MIPDIVADLHPPRLPAPFTAPGWDDFLAAAGLGLMLAALLVAIAMPALRRRARPPRLSHRLALAAGLPPADRLLALARILAEQGRALPPDQRRALYRGEPGDPDAVEALIRSGTRERRRRRAAR</sequence>